<organism evidence="2 3">
    <name type="scientific">Sorangium cellulosum</name>
    <name type="common">Polyangium cellulosum</name>
    <dbReference type="NCBI Taxonomy" id="56"/>
    <lineage>
        <taxon>Bacteria</taxon>
        <taxon>Pseudomonadati</taxon>
        <taxon>Myxococcota</taxon>
        <taxon>Polyangia</taxon>
        <taxon>Polyangiales</taxon>
        <taxon>Polyangiaceae</taxon>
        <taxon>Sorangium</taxon>
    </lineage>
</organism>
<evidence type="ECO:0000313" key="2">
    <source>
        <dbReference type="EMBL" id="KYF50921.1"/>
    </source>
</evidence>
<feature type="region of interest" description="Disordered" evidence="1">
    <location>
        <begin position="54"/>
        <end position="73"/>
    </location>
</feature>
<comment type="caution">
    <text evidence="2">The sequence shown here is derived from an EMBL/GenBank/DDBJ whole genome shotgun (WGS) entry which is preliminary data.</text>
</comment>
<accession>A0A150P5M6</accession>
<proteinExistence type="predicted"/>
<protein>
    <submittedName>
        <fullName evidence="2">Uncharacterized protein</fullName>
    </submittedName>
</protein>
<dbReference type="EMBL" id="JELX01003932">
    <property type="protein sequence ID" value="KYF50921.1"/>
    <property type="molecule type" value="Genomic_DNA"/>
</dbReference>
<feature type="region of interest" description="Disordered" evidence="1">
    <location>
        <begin position="1"/>
        <end position="34"/>
    </location>
</feature>
<dbReference type="Proteomes" id="UP000075604">
    <property type="component" value="Unassembled WGS sequence"/>
</dbReference>
<gene>
    <name evidence="2" type="ORF">BE04_50165</name>
</gene>
<name>A0A150P5M6_SORCE</name>
<evidence type="ECO:0000256" key="1">
    <source>
        <dbReference type="SAM" id="MobiDB-lite"/>
    </source>
</evidence>
<dbReference type="AlphaFoldDB" id="A0A150P5M6"/>
<sequence>MRASFSPTDAHVNGLWAAGQSRPTAGPASRRASVDLGPRGFRVRVDMDRKAFEEVEAERAGPPPPQLLLLSLE</sequence>
<evidence type="ECO:0000313" key="3">
    <source>
        <dbReference type="Proteomes" id="UP000075604"/>
    </source>
</evidence>
<reference evidence="2 3" key="1">
    <citation type="submission" date="2014-02" db="EMBL/GenBank/DDBJ databases">
        <title>The small core and large imbalanced accessory genome model reveals a collaborative survival strategy of Sorangium cellulosum strains in nature.</title>
        <authorList>
            <person name="Han K."/>
            <person name="Peng R."/>
            <person name="Blom J."/>
            <person name="Li Y.-Z."/>
        </authorList>
    </citation>
    <scope>NUCLEOTIDE SEQUENCE [LARGE SCALE GENOMIC DNA]</scope>
    <source>
        <strain evidence="2 3">So0157-18</strain>
    </source>
</reference>